<gene>
    <name evidence="1" type="ORF">QYM36_008259</name>
</gene>
<protein>
    <submittedName>
        <fullName evidence="1">Uncharacterized protein</fullName>
    </submittedName>
</protein>
<accession>A0AA88II08</accession>
<reference evidence="1" key="1">
    <citation type="submission" date="2023-07" db="EMBL/GenBank/DDBJ databases">
        <title>Chromosome-level genome assembly of Artemia franciscana.</title>
        <authorList>
            <person name="Jo E."/>
        </authorList>
    </citation>
    <scope>NUCLEOTIDE SEQUENCE</scope>
    <source>
        <tissue evidence="1">Whole body</tissue>
    </source>
</reference>
<dbReference type="EMBL" id="JAVRJZ010000001">
    <property type="protein sequence ID" value="KAK2727704.1"/>
    <property type="molecule type" value="Genomic_DNA"/>
</dbReference>
<keyword evidence="2" id="KW-1185">Reference proteome</keyword>
<organism evidence="1 2">
    <name type="scientific">Artemia franciscana</name>
    <name type="common">Brine shrimp</name>
    <name type="synonym">Artemia sanfranciscana</name>
    <dbReference type="NCBI Taxonomy" id="6661"/>
    <lineage>
        <taxon>Eukaryota</taxon>
        <taxon>Metazoa</taxon>
        <taxon>Ecdysozoa</taxon>
        <taxon>Arthropoda</taxon>
        <taxon>Crustacea</taxon>
        <taxon>Branchiopoda</taxon>
        <taxon>Anostraca</taxon>
        <taxon>Artemiidae</taxon>
        <taxon>Artemia</taxon>
    </lineage>
</organism>
<evidence type="ECO:0000313" key="2">
    <source>
        <dbReference type="Proteomes" id="UP001187531"/>
    </source>
</evidence>
<dbReference type="AlphaFoldDB" id="A0AA88II08"/>
<comment type="caution">
    <text evidence="1">The sequence shown here is derived from an EMBL/GenBank/DDBJ whole genome shotgun (WGS) entry which is preliminary data.</text>
</comment>
<dbReference type="Proteomes" id="UP001187531">
    <property type="component" value="Unassembled WGS sequence"/>
</dbReference>
<name>A0AA88II08_ARTSF</name>
<proteinExistence type="predicted"/>
<evidence type="ECO:0000313" key="1">
    <source>
        <dbReference type="EMBL" id="KAK2727704.1"/>
    </source>
</evidence>
<sequence length="123" mass="14656">MCVDRGLIVDGSWFPHREVHKYTCTSPDGVTRSKIDSLLIRKRHRCFKDVHSNRGAELFFDHQLVIARFKLKLKTIVKCKRTLRTFDLQKIKDKDIRQNYRLFLTNNFPRLVCEERTESVCET</sequence>